<reference evidence="1" key="1">
    <citation type="submission" date="2020-11" db="EMBL/GenBank/DDBJ databases">
        <authorList>
            <consortium name="DOE Joint Genome Institute"/>
            <person name="Ahrendt S."/>
            <person name="Riley R."/>
            <person name="Andreopoulos W."/>
            <person name="Labutti K."/>
            <person name="Pangilinan J."/>
            <person name="Ruiz-Duenas F.J."/>
            <person name="Barrasa J.M."/>
            <person name="Sanchez-Garcia M."/>
            <person name="Camarero S."/>
            <person name="Miyauchi S."/>
            <person name="Serrano A."/>
            <person name="Linde D."/>
            <person name="Babiker R."/>
            <person name="Drula E."/>
            <person name="Ayuso-Fernandez I."/>
            <person name="Pacheco R."/>
            <person name="Padilla G."/>
            <person name="Ferreira P."/>
            <person name="Barriuso J."/>
            <person name="Kellner H."/>
            <person name="Castanera R."/>
            <person name="Alfaro M."/>
            <person name="Ramirez L."/>
            <person name="Pisabarro A.G."/>
            <person name="Kuo A."/>
            <person name="Tritt A."/>
            <person name="Lipzen A."/>
            <person name="He G."/>
            <person name="Yan M."/>
            <person name="Ng V."/>
            <person name="Cullen D."/>
            <person name="Martin F."/>
            <person name="Rosso M.-N."/>
            <person name="Henrissat B."/>
            <person name="Hibbett D."/>
            <person name="Martinez A.T."/>
            <person name="Grigoriev I.V."/>
        </authorList>
    </citation>
    <scope>NUCLEOTIDE SEQUENCE</scope>
    <source>
        <strain evidence="1">CIRM-BRFM 674</strain>
    </source>
</reference>
<sequence length="96" mass="11142">MTYLLELELGQSMSHRTLGKQARNHHSGPHDNFLVDEEDRGRCWKEERPLRALSASLHIAYAPRLGITNTVLFTQRGNLKNEEHRHHSTQARQYPS</sequence>
<evidence type="ECO:0000313" key="1">
    <source>
        <dbReference type="EMBL" id="KAF9472550.1"/>
    </source>
</evidence>
<dbReference type="Proteomes" id="UP000807469">
    <property type="component" value="Unassembled WGS sequence"/>
</dbReference>
<name>A0A9P5YRY0_9AGAR</name>
<evidence type="ECO:0000313" key="2">
    <source>
        <dbReference type="Proteomes" id="UP000807469"/>
    </source>
</evidence>
<accession>A0A9P5YRY0</accession>
<comment type="caution">
    <text evidence="1">The sequence shown here is derived from an EMBL/GenBank/DDBJ whole genome shotgun (WGS) entry which is preliminary data.</text>
</comment>
<organism evidence="1 2">
    <name type="scientific">Pholiota conissans</name>
    <dbReference type="NCBI Taxonomy" id="109636"/>
    <lineage>
        <taxon>Eukaryota</taxon>
        <taxon>Fungi</taxon>
        <taxon>Dikarya</taxon>
        <taxon>Basidiomycota</taxon>
        <taxon>Agaricomycotina</taxon>
        <taxon>Agaricomycetes</taxon>
        <taxon>Agaricomycetidae</taxon>
        <taxon>Agaricales</taxon>
        <taxon>Agaricineae</taxon>
        <taxon>Strophariaceae</taxon>
        <taxon>Pholiota</taxon>
    </lineage>
</organism>
<gene>
    <name evidence="1" type="ORF">BDN70DRAFT_886872</name>
</gene>
<proteinExistence type="predicted"/>
<dbReference type="EMBL" id="MU155523">
    <property type="protein sequence ID" value="KAF9472550.1"/>
    <property type="molecule type" value="Genomic_DNA"/>
</dbReference>
<dbReference type="AlphaFoldDB" id="A0A9P5YRY0"/>
<keyword evidence="2" id="KW-1185">Reference proteome</keyword>
<protein>
    <submittedName>
        <fullName evidence="1">Uncharacterized protein</fullName>
    </submittedName>
</protein>